<dbReference type="AlphaFoldDB" id="A0A975AZC6"/>
<reference evidence="2" key="2">
    <citation type="submission" date="2021-04" db="EMBL/GenBank/DDBJ databases">
        <title>Isolation and characterization of a novel species of the genus Sulfurimonas.</title>
        <authorList>
            <person name="Fukui M."/>
        </authorList>
    </citation>
    <scope>NUCLEOTIDE SEQUENCE</scope>
    <source>
        <strain evidence="2">H1576</strain>
    </source>
</reference>
<dbReference type="InterPro" id="IPR035437">
    <property type="entry name" value="SNase_OB-fold_sf"/>
</dbReference>
<dbReference type="Pfam" id="PF00565">
    <property type="entry name" value="SNase"/>
    <property type="match status" value="1"/>
</dbReference>
<gene>
    <name evidence="2" type="ORF">GJV85_04345</name>
</gene>
<dbReference type="RefSeq" id="WP_207562645.1">
    <property type="nucleotide sequence ID" value="NZ_CP046072.1"/>
</dbReference>
<dbReference type="SMART" id="SM00318">
    <property type="entry name" value="SNc"/>
    <property type="match status" value="1"/>
</dbReference>
<organism evidence="2 3">
    <name type="scientific">Sulfurimonas aquatica</name>
    <dbReference type="NCBI Taxonomy" id="2672570"/>
    <lineage>
        <taxon>Bacteria</taxon>
        <taxon>Pseudomonadati</taxon>
        <taxon>Campylobacterota</taxon>
        <taxon>Epsilonproteobacteria</taxon>
        <taxon>Campylobacterales</taxon>
        <taxon>Sulfurimonadaceae</taxon>
        <taxon>Sulfurimonas</taxon>
    </lineage>
</organism>
<evidence type="ECO:0000259" key="1">
    <source>
        <dbReference type="PROSITE" id="PS50830"/>
    </source>
</evidence>
<evidence type="ECO:0000313" key="2">
    <source>
        <dbReference type="EMBL" id="QSZ41366.1"/>
    </source>
</evidence>
<dbReference type="SUPFAM" id="SSF50199">
    <property type="entry name" value="Staphylococcal nuclease"/>
    <property type="match status" value="1"/>
</dbReference>
<proteinExistence type="predicted"/>
<dbReference type="EMBL" id="CP046072">
    <property type="protein sequence ID" value="QSZ41366.1"/>
    <property type="molecule type" value="Genomic_DNA"/>
</dbReference>
<accession>A0A975AZC6</accession>
<evidence type="ECO:0000313" key="3">
    <source>
        <dbReference type="Proteomes" id="UP000671852"/>
    </source>
</evidence>
<dbReference type="InterPro" id="IPR016071">
    <property type="entry name" value="Staphylococal_nuclease_OB-fold"/>
</dbReference>
<sequence>MKLLLPILISVSLNADIGVLKKVVDGDTLNFTNDKCRLLYIDTPESKRNKKAKLDTKQCKNFTLDTMVRIGKQSTEHAQTLVEVGKSYKYEVIGKDRYNRSLCVVYTPIGIFNELMVRDGYAMPYESYMPSKLKSKYHKLSREAKRLNRGLWKSYDIDCIGKY</sequence>
<feature type="domain" description="TNase-like" evidence="1">
    <location>
        <begin position="14"/>
        <end position="154"/>
    </location>
</feature>
<dbReference type="PROSITE" id="PS50830">
    <property type="entry name" value="TNASE_3"/>
    <property type="match status" value="1"/>
</dbReference>
<dbReference type="KEGG" id="saqt:GJV85_04345"/>
<protein>
    <recommendedName>
        <fullName evidence="1">TNase-like domain-containing protein</fullName>
    </recommendedName>
</protein>
<reference evidence="2" key="1">
    <citation type="submission" date="2019-11" db="EMBL/GenBank/DDBJ databases">
        <authorList>
            <person name="Kojima H."/>
        </authorList>
    </citation>
    <scope>NUCLEOTIDE SEQUENCE</scope>
    <source>
        <strain evidence="2">H1576</strain>
    </source>
</reference>
<keyword evidence="3" id="KW-1185">Reference proteome</keyword>
<dbReference type="Proteomes" id="UP000671852">
    <property type="component" value="Chromosome"/>
</dbReference>
<name>A0A975AZC6_9BACT</name>
<dbReference type="Gene3D" id="2.40.50.90">
    <property type="match status" value="1"/>
</dbReference>